<sequence length="311" mass="35453">MSKKIKLYMLSGFLGAGKTTFLTSVLNDIADKKVGVIMNEFGKISIDGEIIKKDGMELVEINRGSIFCSCLKLSFVDTMCTMCDMDLDYLFVESSGLADPSNVDDILFGVKHKKGDFYEYKGIVSIVDALHFFDQLEDLETVERQIKHCHLAVINKTDLVDKETVEKIKEKITEINPKAAIQEAAFGKFNYDFLNEDLLQNQWAESEETTNTKENKPKTLMLTYEDMVNKEDLTKFLEEVSKHTFRMKGFVKLDDGWNQVDVVNRKIDYKPCDEKPEGSQLVLISKIGPAVIKPAMETWKELIPVEMKLKN</sequence>
<evidence type="ECO:0000313" key="3">
    <source>
        <dbReference type="EMBL" id="MCM1988937.1"/>
    </source>
</evidence>
<proteinExistence type="predicted"/>
<dbReference type="PANTHER" id="PTHR13748">
    <property type="entry name" value="COBW-RELATED"/>
    <property type="match status" value="1"/>
</dbReference>
<dbReference type="Pfam" id="PF07683">
    <property type="entry name" value="CobW_C"/>
    <property type="match status" value="1"/>
</dbReference>
<dbReference type="Pfam" id="PF02492">
    <property type="entry name" value="cobW"/>
    <property type="match status" value="1"/>
</dbReference>
<dbReference type="GO" id="GO:0005737">
    <property type="term" value="C:cytoplasm"/>
    <property type="evidence" value="ECO:0007669"/>
    <property type="project" value="TreeGrafter"/>
</dbReference>
<gene>
    <name evidence="3" type="ORF">KDK92_04225</name>
</gene>
<comment type="caution">
    <text evidence="3">The sequence shown here is derived from an EMBL/GenBank/DDBJ whole genome shotgun (WGS) entry which is preliminary data.</text>
</comment>
<protein>
    <submittedName>
        <fullName evidence="3">GTP-binding protein</fullName>
    </submittedName>
</protein>
<accession>A0A9J6NYG4</accession>
<dbReference type="EMBL" id="JAGSOJ010000001">
    <property type="protein sequence ID" value="MCM1988937.1"/>
    <property type="molecule type" value="Genomic_DNA"/>
</dbReference>
<dbReference type="CDD" id="cd03112">
    <property type="entry name" value="CobW-like"/>
    <property type="match status" value="1"/>
</dbReference>
<organism evidence="3 4">
    <name type="scientific">Oceanirhabdus seepicola</name>
    <dbReference type="NCBI Taxonomy" id="2828781"/>
    <lineage>
        <taxon>Bacteria</taxon>
        <taxon>Bacillati</taxon>
        <taxon>Bacillota</taxon>
        <taxon>Clostridia</taxon>
        <taxon>Eubacteriales</taxon>
        <taxon>Clostridiaceae</taxon>
        <taxon>Oceanirhabdus</taxon>
    </lineage>
</organism>
<dbReference type="AlphaFoldDB" id="A0A9J6NYG4"/>
<dbReference type="RefSeq" id="WP_250857802.1">
    <property type="nucleotide sequence ID" value="NZ_JAGSOJ010000001.1"/>
</dbReference>
<dbReference type="Gene3D" id="3.40.50.300">
    <property type="entry name" value="P-loop containing nucleotide triphosphate hydrolases"/>
    <property type="match status" value="1"/>
</dbReference>
<keyword evidence="4" id="KW-1185">Reference proteome</keyword>
<dbReference type="InterPro" id="IPR051316">
    <property type="entry name" value="Zinc-reg_GTPase_activator"/>
</dbReference>
<evidence type="ECO:0000313" key="4">
    <source>
        <dbReference type="Proteomes" id="UP001056429"/>
    </source>
</evidence>
<dbReference type="InterPro" id="IPR003495">
    <property type="entry name" value="CobW/HypB/UreG_nucleotide-bd"/>
</dbReference>
<evidence type="ECO:0000259" key="2">
    <source>
        <dbReference type="Pfam" id="PF07683"/>
    </source>
</evidence>
<feature type="domain" description="CobW/HypB/UreG nucleotide-binding" evidence="1">
    <location>
        <begin position="8"/>
        <end position="181"/>
    </location>
</feature>
<name>A0A9J6NYG4_9CLOT</name>
<dbReference type="InterPro" id="IPR027417">
    <property type="entry name" value="P-loop_NTPase"/>
</dbReference>
<reference evidence="3" key="2">
    <citation type="submission" date="2021-04" db="EMBL/GenBank/DDBJ databases">
        <authorList>
            <person name="Dong X."/>
        </authorList>
    </citation>
    <scope>NUCLEOTIDE SEQUENCE</scope>
    <source>
        <strain evidence="3">ZWT</strain>
    </source>
</reference>
<feature type="domain" description="CobW C-terminal" evidence="2">
    <location>
        <begin position="220"/>
        <end position="286"/>
    </location>
</feature>
<dbReference type="Proteomes" id="UP001056429">
    <property type="component" value="Unassembled WGS sequence"/>
</dbReference>
<reference evidence="3" key="1">
    <citation type="journal article" date="2021" name="mSystems">
        <title>Bacteria and Archaea Synergistically Convert Glycine Betaine to Biogenic Methane in the Formosa Cold Seep of the South China Sea.</title>
        <authorList>
            <person name="Li L."/>
            <person name="Zhang W."/>
            <person name="Zhang S."/>
            <person name="Song L."/>
            <person name="Sun Q."/>
            <person name="Zhang H."/>
            <person name="Xiang H."/>
            <person name="Dong X."/>
        </authorList>
    </citation>
    <scope>NUCLEOTIDE SEQUENCE</scope>
    <source>
        <strain evidence="3">ZWT</strain>
    </source>
</reference>
<dbReference type="SUPFAM" id="SSF52540">
    <property type="entry name" value="P-loop containing nucleoside triphosphate hydrolases"/>
    <property type="match status" value="1"/>
</dbReference>
<dbReference type="InterPro" id="IPR011629">
    <property type="entry name" value="CobW-like_C"/>
</dbReference>
<dbReference type="PANTHER" id="PTHR13748:SF62">
    <property type="entry name" value="COBW DOMAIN-CONTAINING PROTEIN"/>
    <property type="match status" value="1"/>
</dbReference>
<evidence type="ECO:0000259" key="1">
    <source>
        <dbReference type="Pfam" id="PF02492"/>
    </source>
</evidence>